<dbReference type="EMBL" id="FNFE01000002">
    <property type="protein sequence ID" value="SDK06130.1"/>
    <property type="molecule type" value="Genomic_DNA"/>
</dbReference>
<sequence length="463" mass="45987">MSVDERLPSTTARAVVFAAVVGTLALTVHDPMAAVGIVAGLALAATMRGFAGSLWRVTVASAVLPAVVLGVVAAFGSATGALGIALLLVGTVVGVALGYIDAAWPTQSVVLRTGTAAMSAGIAACIAVVLLFWTATVGGIQPMLEAALWATGHGIAGLLGWIVIAGLLLAGGLLVVPSAAFTEPRRRDGHVALRRLLLWRLVIGAILLLVGLVLTALVAAFVPPIQSLLEGIAGSTVVRGLTVVIAVSGAVLTVLGAVARNSWYRTDERGNAVVAVVVGSAFGVGASAVAAGIGTRAGPIGSGEATVLFGATAVVLGGGWFVLWWYAKTMETVGTPDPASTIAAGLAVGVVAIAASTDSPATGVEAARTAVPSLVALAAGLFAYDVGRYGRVLAREIGSAGASRRPQLARIGWSGIVATVAVPIAAGGLWLATVVSPTLSVPATAGVLTAVVTIVVGARLLLR</sequence>
<evidence type="ECO:0000256" key="1">
    <source>
        <dbReference type="SAM" id="Phobius"/>
    </source>
</evidence>
<dbReference type="RefSeq" id="WP_090305937.1">
    <property type="nucleotide sequence ID" value="NZ_FNFE01000002.1"/>
</dbReference>
<feature type="transmembrane region" description="Helical" evidence="1">
    <location>
        <begin position="271"/>
        <end position="293"/>
    </location>
</feature>
<dbReference type="STRING" id="1095776.SAMN04515672_2299"/>
<feature type="transmembrane region" description="Helical" evidence="1">
    <location>
        <begin position="305"/>
        <end position="327"/>
    </location>
</feature>
<keyword evidence="3" id="KW-1185">Reference proteome</keyword>
<feature type="transmembrane region" description="Helical" evidence="1">
    <location>
        <begin position="197"/>
        <end position="221"/>
    </location>
</feature>
<feature type="transmembrane region" description="Helical" evidence="1">
    <location>
        <begin position="81"/>
        <end position="104"/>
    </location>
</feature>
<feature type="transmembrane region" description="Helical" evidence="1">
    <location>
        <begin position="15"/>
        <end position="42"/>
    </location>
</feature>
<feature type="transmembrane region" description="Helical" evidence="1">
    <location>
        <begin position="155"/>
        <end position="176"/>
    </location>
</feature>
<keyword evidence="1" id="KW-0472">Membrane</keyword>
<dbReference type="AlphaFoldDB" id="A0A1G8YVW3"/>
<feature type="transmembrane region" description="Helical" evidence="1">
    <location>
        <begin position="443"/>
        <end position="462"/>
    </location>
</feature>
<feature type="transmembrane region" description="Helical" evidence="1">
    <location>
        <begin position="116"/>
        <end position="135"/>
    </location>
</feature>
<evidence type="ECO:0000313" key="2">
    <source>
        <dbReference type="EMBL" id="SDK06130.1"/>
    </source>
</evidence>
<keyword evidence="1" id="KW-0812">Transmembrane</keyword>
<keyword evidence="1" id="KW-1133">Transmembrane helix</keyword>
<name>A0A1G8YVW3_9EURY</name>
<dbReference type="OrthoDB" id="170880at2157"/>
<proteinExistence type="predicted"/>
<feature type="transmembrane region" description="Helical" evidence="1">
    <location>
        <begin position="369"/>
        <end position="387"/>
    </location>
</feature>
<organism evidence="2 3">
    <name type="scientific">Natronorubrum texcoconense</name>
    <dbReference type="NCBI Taxonomy" id="1095776"/>
    <lineage>
        <taxon>Archaea</taxon>
        <taxon>Methanobacteriati</taxon>
        <taxon>Methanobacteriota</taxon>
        <taxon>Stenosarchaea group</taxon>
        <taxon>Halobacteria</taxon>
        <taxon>Halobacteriales</taxon>
        <taxon>Natrialbaceae</taxon>
        <taxon>Natronorubrum</taxon>
    </lineage>
</organism>
<reference evidence="3" key="1">
    <citation type="submission" date="2016-10" db="EMBL/GenBank/DDBJ databases">
        <authorList>
            <person name="Varghese N."/>
            <person name="Submissions S."/>
        </authorList>
    </citation>
    <scope>NUCLEOTIDE SEQUENCE [LARGE SCALE GENOMIC DNA]</scope>
    <source>
        <strain evidence="3">B4,CECT 8067,JCM 17497</strain>
    </source>
</reference>
<feature type="transmembrane region" description="Helical" evidence="1">
    <location>
        <begin position="408"/>
        <end position="431"/>
    </location>
</feature>
<feature type="transmembrane region" description="Helical" evidence="1">
    <location>
        <begin position="339"/>
        <end position="357"/>
    </location>
</feature>
<dbReference type="PRINTS" id="PR00173">
    <property type="entry name" value="EDTRNSPORT"/>
</dbReference>
<protein>
    <submittedName>
        <fullName evidence="2">Uncharacterized protein</fullName>
    </submittedName>
</protein>
<evidence type="ECO:0000313" key="3">
    <source>
        <dbReference type="Proteomes" id="UP000198882"/>
    </source>
</evidence>
<dbReference type="Proteomes" id="UP000198882">
    <property type="component" value="Unassembled WGS sequence"/>
</dbReference>
<gene>
    <name evidence="2" type="ORF">SAMN04515672_2299</name>
</gene>
<accession>A0A1G8YVW3</accession>
<feature type="transmembrane region" description="Helical" evidence="1">
    <location>
        <begin position="54"/>
        <end position="75"/>
    </location>
</feature>
<feature type="transmembrane region" description="Helical" evidence="1">
    <location>
        <begin position="241"/>
        <end position="259"/>
    </location>
</feature>